<comment type="cofactor">
    <cofactor evidence="1">
        <name>FAD</name>
        <dbReference type="ChEBI" id="CHEBI:57692"/>
    </cofactor>
</comment>
<dbReference type="PANTHER" id="PTHR43400:SF7">
    <property type="entry name" value="FAD-DEPENDENT OXIDOREDUCTASE 2 FAD BINDING DOMAIN-CONTAINING PROTEIN"/>
    <property type="match status" value="1"/>
</dbReference>
<dbReference type="InterPro" id="IPR027477">
    <property type="entry name" value="Succ_DH/fumarate_Rdtase_cat_sf"/>
</dbReference>
<dbReference type="SUPFAM" id="SSF56425">
    <property type="entry name" value="Succinate dehydrogenase/fumarate reductase flavoprotein, catalytic domain"/>
    <property type="match status" value="1"/>
</dbReference>
<dbReference type="InterPro" id="IPR050315">
    <property type="entry name" value="FAD-oxidoreductase_2"/>
</dbReference>
<evidence type="ECO:0000259" key="5">
    <source>
        <dbReference type="Pfam" id="PF00890"/>
    </source>
</evidence>
<name>A0ABT4VH73_9HYPH</name>
<keyword evidence="2" id="KW-0285">Flavoprotein</keyword>
<keyword evidence="4" id="KW-0560">Oxidoreductase</keyword>
<evidence type="ECO:0000313" key="7">
    <source>
        <dbReference type="Proteomes" id="UP001148313"/>
    </source>
</evidence>
<dbReference type="RefSeq" id="WP_271087552.1">
    <property type="nucleotide sequence ID" value="NZ_JAPJZH010000001.1"/>
</dbReference>
<keyword evidence="7" id="KW-1185">Reference proteome</keyword>
<dbReference type="InterPro" id="IPR003953">
    <property type="entry name" value="FAD-dep_OxRdtase_2_FAD-bd"/>
</dbReference>
<evidence type="ECO:0000256" key="2">
    <source>
        <dbReference type="ARBA" id="ARBA00022630"/>
    </source>
</evidence>
<accession>A0ABT4VH73</accession>
<evidence type="ECO:0000313" key="6">
    <source>
        <dbReference type="EMBL" id="MDA4844030.1"/>
    </source>
</evidence>
<dbReference type="EMBL" id="JAPJZH010000001">
    <property type="protein sequence ID" value="MDA4844030.1"/>
    <property type="molecule type" value="Genomic_DNA"/>
</dbReference>
<sequence>MRVRPTPEAPFDLEVPVLIIGAGASGMVAALAAADSGCEVLVIEADPMPSGSTALSAGLIPAAGTRFQRDAGIDDDAELFAADIQAKAKGENAQALVDLLARNAGPAIEWLADRFDLPFSVVTDFDYPGHSRRRMHGLPSRSGRELVDRLRASCESRGIDIICNRRAVTLFRDEDRITGVEVESPDGTESIGCEALILACNGFGGNRDMVARFLPEIEGALWFGHDGNKGDAVIWGEALGADCHHLGAYQGHGNVATPHGILITWAVITEGGIQVNVNGRRFWDESQGYSEAARAVLAQPDGVAWTIFDARIAAVARQFQDFKDAEAAGAIRTSDTLDELSAICGLPEGALTLTLGAIPHAGADNFGRVFGRPPLEPRYCAVKVTGALFHTQGGLSIASDARVVGKSGDVFPNLFASGGAAVGVSGSGDSGYLSGNGLLAAVVLGLIAGRSAAQQTTKEQAGT</sequence>
<protein>
    <submittedName>
        <fullName evidence="6">FAD-dependent oxidoreductase</fullName>
    </submittedName>
</protein>
<keyword evidence="3" id="KW-0274">FAD</keyword>
<feature type="domain" description="FAD-dependent oxidoreductase 2 FAD-binding" evidence="5">
    <location>
        <begin position="17"/>
        <end position="427"/>
    </location>
</feature>
<evidence type="ECO:0000256" key="4">
    <source>
        <dbReference type="ARBA" id="ARBA00023002"/>
    </source>
</evidence>
<reference evidence="6" key="1">
    <citation type="submission" date="2022-11" db="EMBL/GenBank/DDBJ databases">
        <title>Hoeflea poritis sp. nov., isolated from scleractinian coral Porites lutea.</title>
        <authorList>
            <person name="Zhang G."/>
            <person name="Wei Q."/>
            <person name="Cai L."/>
        </authorList>
    </citation>
    <scope>NUCLEOTIDE SEQUENCE</scope>
    <source>
        <strain evidence="6">E7-10</strain>
    </source>
</reference>
<dbReference type="SUPFAM" id="SSF51905">
    <property type="entry name" value="FAD/NAD(P)-binding domain"/>
    <property type="match status" value="1"/>
</dbReference>
<gene>
    <name evidence="6" type="ORF">OOZ53_01655</name>
</gene>
<dbReference type="Proteomes" id="UP001148313">
    <property type="component" value="Unassembled WGS sequence"/>
</dbReference>
<organism evidence="6 7">
    <name type="scientific">Hoeflea poritis</name>
    <dbReference type="NCBI Taxonomy" id="2993659"/>
    <lineage>
        <taxon>Bacteria</taxon>
        <taxon>Pseudomonadati</taxon>
        <taxon>Pseudomonadota</taxon>
        <taxon>Alphaproteobacteria</taxon>
        <taxon>Hyphomicrobiales</taxon>
        <taxon>Rhizobiaceae</taxon>
        <taxon>Hoeflea</taxon>
    </lineage>
</organism>
<evidence type="ECO:0000256" key="1">
    <source>
        <dbReference type="ARBA" id="ARBA00001974"/>
    </source>
</evidence>
<dbReference type="Pfam" id="PF00890">
    <property type="entry name" value="FAD_binding_2"/>
    <property type="match status" value="1"/>
</dbReference>
<dbReference type="Gene3D" id="3.90.700.10">
    <property type="entry name" value="Succinate dehydrogenase/fumarate reductase flavoprotein, catalytic domain"/>
    <property type="match status" value="1"/>
</dbReference>
<dbReference type="PRINTS" id="PR00411">
    <property type="entry name" value="PNDRDTASEI"/>
</dbReference>
<evidence type="ECO:0000256" key="3">
    <source>
        <dbReference type="ARBA" id="ARBA00022827"/>
    </source>
</evidence>
<comment type="caution">
    <text evidence="6">The sequence shown here is derived from an EMBL/GenBank/DDBJ whole genome shotgun (WGS) entry which is preliminary data.</text>
</comment>
<dbReference type="PANTHER" id="PTHR43400">
    <property type="entry name" value="FUMARATE REDUCTASE"/>
    <property type="match status" value="1"/>
</dbReference>
<dbReference type="InterPro" id="IPR036188">
    <property type="entry name" value="FAD/NAD-bd_sf"/>
</dbReference>
<dbReference type="Gene3D" id="3.50.50.60">
    <property type="entry name" value="FAD/NAD(P)-binding domain"/>
    <property type="match status" value="1"/>
</dbReference>
<proteinExistence type="predicted"/>